<dbReference type="Pfam" id="PF00120">
    <property type="entry name" value="Gln-synt_C"/>
    <property type="match status" value="1"/>
</dbReference>
<evidence type="ECO:0000256" key="1">
    <source>
        <dbReference type="ARBA" id="ARBA00001946"/>
    </source>
</evidence>
<dbReference type="AlphaFoldDB" id="A0A4D9DCM7"/>
<dbReference type="InterPro" id="IPR027303">
    <property type="entry name" value="Gln_synth_gly_rich_site"/>
</dbReference>
<gene>
    <name evidence="8" type="ORF">DR999_PMT23175</name>
</gene>
<evidence type="ECO:0000313" key="9">
    <source>
        <dbReference type="Proteomes" id="UP000297703"/>
    </source>
</evidence>
<dbReference type="PROSITE" id="PS00181">
    <property type="entry name" value="GLNA_ATP"/>
    <property type="match status" value="1"/>
</dbReference>
<proteinExistence type="inferred from homology"/>
<feature type="domain" description="GS catalytic" evidence="7">
    <location>
        <begin position="1"/>
        <end position="236"/>
    </location>
</feature>
<dbReference type="SMART" id="SM01230">
    <property type="entry name" value="Gln-synt_C"/>
    <property type="match status" value="1"/>
</dbReference>
<dbReference type="PROSITE" id="PS51987">
    <property type="entry name" value="GS_CATALYTIC"/>
    <property type="match status" value="1"/>
</dbReference>
<evidence type="ECO:0000256" key="3">
    <source>
        <dbReference type="ARBA" id="ARBA00022723"/>
    </source>
</evidence>
<keyword evidence="3" id="KW-0479">Metal-binding</keyword>
<accession>A0A4D9DCM7</accession>
<dbReference type="PANTHER" id="PTHR43785:SF11">
    <property type="entry name" value="GAMMA-GLUTAMYLPOLYAMINE SYNTHETASE GLNA2"/>
    <property type="match status" value="1"/>
</dbReference>
<comment type="similarity">
    <text evidence="5 6">Belongs to the glutamine synthetase family.</text>
</comment>
<evidence type="ECO:0000256" key="2">
    <source>
        <dbReference type="ARBA" id="ARBA00022598"/>
    </source>
</evidence>
<evidence type="ECO:0000313" key="8">
    <source>
        <dbReference type="EMBL" id="TFJ95316.1"/>
    </source>
</evidence>
<comment type="cofactor">
    <cofactor evidence="1">
        <name>Mg(2+)</name>
        <dbReference type="ChEBI" id="CHEBI:18420"/>
    </cofactor>
</comment>
<dbReference type="OrthoDB" id="77835at2759"/>
<evidence type="ECO:0000256" key="6">
    <source>
        <dbReference type="RuleBase" id="RU000384"/>
    </source>
</evidence>
<dbReference type="STRING" id="55544.A0A4D9DCM7"/>
<dbReference type="Gene3D" id="3.30.590.10">
    <property type="entry name" value="Glutamine synthetase/guanido kinase, catalytic domain"/>
    <property type="match status" value="1"/>
</dbReference>
<dbReference type="SUPFAM" id="SSF55931">
    <property type="entry name" value="Glutamine synthetase/guanido kinase"/>
    <property type="match status" value="1"/>
</dbReference>
<dbReference type="InterPro" id="IPR014746">
    <property type="entry name" value="Gln_synth/guanido_kin_cat_dom"/>
</dbReference>
<name>A0A4D9DCM7_9SAUR</name>
<evidence type="ECO:0000256" key="5">
    <source>
        <dbReference type="PROSITE-ProRule" id="PRU01331"/>
    </source>
</evidence>
<protein>
    <submittedName>
        <fullName evidence="8">Protein FAM43B</fullName>
    </submittedName>
</protein>
<dbReference type="GO" id="GO:0046872">
    <property type="term" value="F:metal ion binding"/>
    <property type="evidence" value="ECO:0007669"/>
    <property type="project" value="UniProtKB-KW"/>
</dbReference>
<sequence>MTFRTVIKEVALTQGMFASFMPKPLSEHPGSGMHTHLSLFEGDSNAFHEPGGPYQLSKVGRGFIAGLLRHGAEIAAVTNQWVNSYKRLWGGGEAPAHVCWGHNNRSAMIRVPMYKPQKGNSTRVEVRTLDPACNPYLAFAVLLAAGLKGVEEGYALPPEAEDDVWSLTNTERKALGIEALPSSLAEAVALMESSELVAETLGEHVYDYFLRNKRAEWAEYRSRVTPFELERLLPML</sequence>
<evidence type="ECO:0000259" key="7">
    <source>
        <dbReference type="PROSITE" id="PS51987"/>
    </source>
</evidence>
<reference evidence="8 9" key="2">
    <citation type="submission" date="2019-04" db="EMBL/GenBank/DDBJ databases">
        <title>The genome sequence of big-headed turtle.</title>
        <authorList>
            <person name="Gong S."/>
        </authorList>
    </citation>
    <scope>NUCLEOTIDE SEQUENCE [LARGE SCALE GENOMIC DNA]</scope>
    <source>
        <strain evidence="8">DO16091913</strain>
        <tissue evidence="8">Muscle</tissue>
    </source>
</reference>
<dbReference type="EMBL" id="QXTE01009473">
    <property type="protein sequence ID" value="TFJ95316.1"/>
    <property type="molecule type" value="Genomic_DNA"/>
</dbReference>
<dbReference type="GO" id="GO:0004356">
    <property type="term" value="F:glutamine synthetase activity"/>
    <property type="evidence" value="ECO:0007669"/>
    <property type="project" value="InterPro"/>
</dbReference>
<dbReference type="GO" id="GO:0006542">
    <property type="term" value="P:glutamine biosynthetic process"/>
    <property type="evidence" value="ECO:0007669"/>
    <property type="project" value="TreeGrafter"/>
</dbReference>
<dbReference type="Proteomes" id="UP000297703">
    <property type="component" value="Unassembled WGS sequence"/>
</dbReference>
<dbReference type="PANTHER" id="PTHR43785">
    <property type="entry name" value="GAMMA-GLUTAMYLPUTRESCINE SYNTHETASE"/>
    <property type="match status" value="1"/>
</dbReference>
<keyword evidence="4" id="KW-0460">Magnesium</keyword>
<organism evidence="8 9">
    <name type="scientific">Platysternon megacephalum</name>
    <name type="common">big-headed turtle</name>
    <dbReference type="NCBI Taxonomy" id="55544"/>
    <lineage>
        <taxon>Eukaryota</taxon>
        <taxon>Metazoa</taxon>
        <taxon>Chordata</taxon>
        <taxon>Craniata</taxon>
        <taxon>Vertebrata</taxon>
        <taxon>Euteleostomi</taxon>
        <taxon>Archelosauria</taxon>
        <taxon>Testudinata</taxon>
        <taxon>Testudines</taxon>
        <taxon>Cryptodira</taxon>
        <taxon>Durocryptodira</taxon>
        <taxon>Testudinoidea</taxon>
        <taxon>Platysternidae</taxon>
        <taxon>Platysternon</taxon>
    </lineage>
</organism>
<reference evidence="8 9" key="1">
    <citation type="submission" date="2019-04" db="EMBL/GenBank/DDBJ databases">
        <title>Draft genome of the big-headed turtle Platysternon megacephalum.</title>
        <authorList>
            <person name="Gong S."/>
        </authorList>
    </citation>
    <scope>NUCLEOTIDE SEQUENCE [LARGE SCALE GENOMIC DNA]</scope>
    <source>
        <strain evidence="8">DO16091913</strain>
        <tissue evidence="8">Muscle</tissue>
    </source>
</reference>
<comment type="caution">
    <text evidence="8">The sequence shown here is derived from an EMBL/GenBank/DDBJ whole genome shotgun (WGS) entry which is preliminary data.</text>
</comment>
<keyword evidence="9" id="KW-1185">Reference proteome</keyword>
<evidence type="ECO:0000256" key="4">
    <source>
        <dbReference type="ARBA" id="ARBA00022842"/>
    </source>
</evidence>
<dbReference type="InterPro" id="IPR008146">
    <property type="entry name" value="Gln_synth_cat_dom"/>
</dbReference>
<keyword evidence="2" id="KW-0436">Ligase</keyword>